<dbReference type="EMBL" id="QXGC01000163">
    <property type="protein sequence ID" value="KAE9246764.1"/>
    <property type="molecule type" value="Genomic_DNA"/>
</dbReference>
<organism evidence="4 10">
    <name type="scientific">Phytophthora fragariae</name>
    <dbReference type="NCBI Taxonomy" id="53985"/>
    <lineage>
        <taxon>Eukaryota</taxon>
        <taxon>Sar</taxon>
        <taxon>Stramenopiles</taxon>
        <taxon>Oomycota</taxon>
        <taxon>Peronosporomycetes</taxon>
        <taxon>Peronosporales</taxon>
        <taxon>Peronosporaceae</taxon>
        <taxon>Phytophthora</taxon>
    </lineage>
</organism>
<dbReference type="EMBL" id="QXFY01000168">
    <property type="protein sequence ID" value="KAE9353883.1"/>
    <property type="molecule type" value="Genomic_DNA"/>
</dbReference>
<dbReference type="EMBL" id="QXFZ01000199">
    <property type="protein sequence ID" value="KAE9127397.1"/>
    <property type="molecule type" value="Genomic_DNA"/>
</dbReference>
<reference evidence="9 10" key="1">
    <citation type="submission" date="2018-08" db="EMBL/GenBank/DDBJ databases">
        <title>Genomic investigation of the strawberry pathogen Phytophthora fragariae indicates pathogenicity is determined by transcriptional variation in three key races.</title>
        <authorList>
            <person name="Adams T.M."/>
            <person name="Armitage A.D."/>
            <person name="Sobczyk M.K."/>
            <person name="Bates H.J."/>
            <person name="Dunwell J.M."/>
            <person name="Nellist C.F."/>
            <person name="Harrison R.J."/>
        </authorList>
    </citation>
    <scope>NUCLEOTIDE SEQUENCE [LARGE SCALE GENOMIC DNA]</scope>
    <source>
        <strain evidence="7 11">A4</strain>
        <strain evidence="6 12">BC-1</strain>
        <strain evidence="5 15">BC-23</strain>
        <strain evidence="4 10">NOV-27</strain>
        <strain evidence="3 13">NOV-5</strain>
        <strain evidence="2 14">NOV-71</strain>
        <strain evidence="8 16">NOV-77</strain>
        <strain evidence="1 9">NOV-9</strain>
    </source>
</reference>
<evidence type="ECO:0000313" key="1">
    <source>
        <dbReference type="EMBL" id="KAE8944252.1"/>
    </source>
</evidence>
<evidence type="ECO:0000313" key="13">
    <source>
        <dbReference type="Proteomes" id="UP000440732"/>
    </source>
</evidence>
<evidence type="ECO:0000313" key="5">
    <source>
        <dbReference type="EMBL" id="KAE9246764.1"/>
    </source>
</evidence>
<keyword evidence="10" id="KW-1185">Reference proteome</keyword>
<dbReference type="EMBL" id="QXGE01000171">
    <property type="protein sequence ID" value="KAE9321555.1"/>
    <property type="molecule type" value="Genomic_DNA"/>
</dbReference>
<evidence type="ECO:0000313" key="16">
    <source>
        <dbReference type="Proteomes" id="UP000486351"/>
    </source>
</evidence>
<evidence type="ECO:0000313" key="9">
    <source>
        <dbReference type="Proteomes" id="UP000429523"/>
    </source>
</evidence>
<dbReference type="Proteomes" id="UP000437068">
    <property type="component" value="Unassembled WGS sequence"/>
</dbReference>
<dbReference type="EMBL" id="QXGF01000214">
    <property type="protein sequence ID" value="KAE8944252.1"/>
    <property type="molecule type" value="Genomic_DNA"/>
</dbReference>
<dbReference type="Proteomes" id="UP000441208">
    <property type="component" value="Unassembled WGS sequence"/>
</dbReference>
<dbReference type="Proteomes" id="UP000476176">
    <property type="component" value="Unassembled WGS sequence"/>
</dbReference>
<evidence type="ECO:0000313" key="6">
    <source>
        <dbReference type="EMBL" id="KAE9247376.1"/>
    </source>
</evidence>
<protein>
    <submittedName>
        <fullName evidence="4">Uncharacterized protein</fullName>
    </submittedName>
</protein>
<dbReference type="AlphaFoldDB" id="A0A6A3YXK8"/>
<evidence type="ECO:0000313" key="2">
    <source>
        <dbReference type="EMBL" id="KAE9127397.1"/>
    </source>
</evidence>
<dbReference type="EMBL" id="QXGD01000217">
    <property type="protein sequence ID" value="KAE9247376.1"/>
    <property type="molecule type" value="Genomic_DNA"/>
</dbReference>
<evidence type="ECO:0000313" key="12">
    <source>
        <dbReference type="Proteomes" id="UP000440367"/>
    </source>
</evidence>
<evidence type="ECO:0000313" key="11">
    <source>
        <dbReference type="Proteomes" id="UP000437068"/>
    </source>
</evidence>
<proteinExistence type="predicted"/>
<name>A0A6A3YXK8_9STRA</name>
<comment type="caution">
    <text evidence="4">The sequence shown here is derived from an EMBL/GenBank/DDBJ whole genome shotgun (WGS) entry which is preliminary data.</text>
</comment>
<evidence type="ECO:0000313" key="3">
    <source>
        <dbReference type="EMBL" id="KAE9150915.1"/>
    </source>
</evidence>
<dbReference type="EMBL" id="QXGA01000169">
    <property type="protein sequence ID" value="KAE9150915.1"/>
    <property type="molecule type" value="Genomic_DNA"/>
</dbReference>
<dbReference type="Proteomes" id="UP000440732">
    <property type="component" value="Unassembled WGS sequence"/>
</dbReference>
<evidence type="ECO:0000313" key="10">
    <source>
        <dbReference type="Proteomes" id="UP000433483"/>
    </source>
</evidence>
<evidence type="ECO:0000313" key="4">
    <source>
        <dbReference type="EMBL" id="KAE9225305.1"/>
    </source>
</evidence>
<dbReference type="Proteomes" id="UP000440367">
    <property type="component" value="Unassembled WGS sequence"/>
</dbReference>
<evidence type="ECO:0000313" key="15">
    <source>
        <dbReference type="Proteomes" id="UP000476176"/>
    </source>
</evidence>
<dbReference type="EMBL" id="QXGB01000195">
    <property type="protein sequence ID" value="KAE9225305.1"/>
    <property type="molecule type" value="Genomic_DNA"/>
</dbReference>
<dbReference type="Proteomes" id="UP000433483">
    <property type="component" value="Unassembled WGS sequence"/>
</dbReference>
<evidence type="ECO:0000313" key="8">
    <source>
        <dbReference type="EMBL" id="KAE9353883.1"/>
    </source>
</evidence>
<evidence type="ECO:0000313" key="14">
    <source>
        <dbReference type="Proteomes" id="UP000441208"/>
    </source>
</evidence>
<dbReference type="Proteomes" id="UP000429523">
    <property type="component" value="Unassembled WGS sequence"/>
</dbReference>
<dbReference type="Proteomes" id="UP000486351">
    <property type="component" value="Unassembled WGS sequence"/>
</dbReference>
<gene>
    <name evidence="7" type="ORF">PF001_g4849</name>
    <name evidence="6" type="ORF">PF002_g6311</name>
    <name evidence="5" type="ORF">PF004_g4649</name>
    <name evidence="4" type="ORF">PF005_g5573</name>
    <name evidence="3" type="ORF">PF006_g4748</name>
    <name evidence="2" type="ORF">PF007_g5631</name>
    <name evidence="8" type="ORF">PF008_g4791</name>
    <name evidence="1" type="ORF">PF009_g6077</name>
</gene>
<evidence type="ECO:0000313" key="7">
    <source>
        <dbReference type="EMBL" id="KAE9321555.1"/>
    </source>
</evidence>
<accession>A0A6A3YXK8</accession>
<sequence length="72" mass="8237">MERYQYPRIKLKLLLLPLVLILSPILPLRVIPMRLLTLINIGEDCCGIFSCSKMKSHRSLRDLHCGQSDESG</sequence>